<evidence type="ECO:0000256" key="7">
    <source>
        <dbReference type="ARBA" id="ARBA00023136"/>
    </source>
</evidence>
<dbReference type="InterPro" id="IPR032805">
    <property type="entry name" value="Wax_synthase_dom"/>
</dbReference>
<feature type="transmembrane region" description="Helical" evidence="9">
    <location>
        <begin position="175"/>
        <end position="196"/>
    </location>
</feature>
<keyword evidence="5 9" id="KW-1133">Transmembrane helix</keyword>
<dbReference type="AlphaFoldDB" id="A0AAV5K4B3"/>
<comment type="subcellular location">
    <subcellularLocation>
        <location evidence="1">Membrane</location>
        <topology evidence="1">Multi-pass membrane protein</topology>
    </subcellularLocation>
</comment>
<dbReference type="GO" id="GO:0008374">
    <property type="term" value="F:O-acyltransferase activity"/>
    <property type="evidence" value="ECO:0007669"/>
    <property type="project" value="InterPro"/>
</dbReference>
<keyword evidence="3" id="KW-0808">Transferase</keyword>
<dbReference type="PANTHER" id="PTHR31595">
    <property type="entry name" value="LONG-CHAIN-ALCOHOL O-FATTY-ACYLTRANSFERASE 3-RELATED"/>
    <property type="match status" value="1"/>
</dbReference>
<proteinExistence type="inferred from homology"/>
<evidence type="ECO:0000259" key="10">
    <source>
        <dbReference type="Pfam" id="PF13813"/>
    </source>
</evidence>
<evidence type="ECO:0000256" key="2">
    <source>
        <dbReference type="ARBA" id="ARBA00007282"/>
    </source>
</evidence>
<evidence type="ECO:0000256" key="3">
    <source>
        <dbReference type="ARBA" id="ARBA00022679"/>
    </source>
</evidence>
<keyword evidence="7 9" id="KW-0472">Membrane</keyword>
<comment type="similarity">
    <text evidence="2">Belongs to the wax synthase family.</text>
</comment>
<feature type="domain" description="Wax synthase" evidence="10">
    <location>
        <begin position="125"/>
        <end position="211"/>
    </location>
</feature>
<accession>A0AAV5K4B3</accession>
<dbReference type="GO" id="GO:0016020">
    <property type="term" value="C:membrane"/>
    <property type="evidence" value="ECO:0007669"/>
    <property type="project" value="UniProtKB-SubCell"/>
</dbReference>
<dbReference type="Pfam" id="PF13813">
    <property type="entry name" value="MBOAT_2"/>
    <property type="match status" value="1"/>
</dbReference>
<evidence type="ECO:0000256" key="1">
    <source>
        <dbReference type="ARBA" id="ARBA00004141"/>
    </source>
</evidence>
<dbReference type="InterPro" id="IPR044851">
    <property type="entry name" value="Wax_synthase"/>
</dbReference>
<sequence length="271" mass="31083">MTYQGVFKVKSSPSLCSSLGFISLLYYLLIRFPKGIPRLLLLPLIIYLFYLIPWYSSSSLLRGVSSFFLTWVASFKLLLFCFDQGPLANCKSYLDFVLVSIFPLKIKENQTPSNIQFMSLYESVSLFNKPYLATSLQDFWGRRWNRYSSNILRMTIYDPTRKTLRGIVGIQSAKVIALILTLVVSGIMHEMLFYYITCAKKPTWEVTWFFVLQGLCMALEVVLKKLARANGWTQVHPAVSRSLTCGFVVATFYGLLVLPVWRNGQNDCGFR</sequence>
<keyword evidence="6" id="KW-0443">Lipid metabolism</keyword>
<feature type="transmembrane region" description="Helical" evidence="9">
    <location>
        <begin position="239"/>
        <end position="261"/>
    </location>
</feature>
<dbReference type="GO" id="GO:0006629">
    <property type="term" value="P:lipid metabolic process"/>
    <property type="evidence" value="ECO:0007669"/>
    <property type="project" value="UniProtKB-KW"/>
</dbReference>
<feature type="transmembrane region" description="Helical" evidence="9">
    <location>
        <begin position="12"/>
        <end position="30"/>
    </location>
</feature>
<dbReference type="EMBL" id="BPVZ01000051">
    <property type="protein sequence ID" value="GKV18722.1"/>
    <property type="molecule type" value="Genomic_DNA"/>
</dbReference>
<dbReference type="Proteomes" id="UP001054252">
    <property type="component" value="Unassembled WGS sequence"/>
</dbReference>
<evidence type="ECO:0000313" key="12">
    <source>
        <dbReference type="Proteomes" id="UP001054252"/>
    </source>
</evidence>
<evidence type="ECO:0000256" key="4">
    <source>
        <dbReference type="ARBA" id="ARBA00022692"/>
    </source>
</evidence>
<keyword evidence="12" id="KW-1185">Reference proteome</keyword>
<feature type="transmembrane region" description="Helical" evidence="9">
    <location>
        <begin position="208"/>
        <end position="227"/>
    </location>
</feature>
<evidence type="ECO:0000256" key="5">
    <source>
        <dbReference type="ARBA" id="ARBA00022989"/>
    </source>
</evidence>
<comment type="caution">
    <text evidence="11">The sequence shown here is derived from an EMBL/GenBank/DDBJ whole genome shotgun (WGS) entry which is preliminary data.</text>
</comment>
<protein>
    <recommendedName>
        <fullName evidence="10">Wax synthase domain-containing protein</fullName>
    </recommendedName>
</protein>
<reference evidence="11 12" key="1">
    <citation type="journal article" date="2021" name="Commun. Biol.">
        <title>The genome of Shorea leprosula (Dipterocarpaceae) highlights the ecological relevance of drought in aseasonal tropical rainforests.</title>
        <authorList>
            <person name="Ng K.K.S."/>
            <person name="Kobayashi M.J."/>
            <person name="Fawcett J.A."/>
            <person name="Hatakeyama M."/>
            <person name="Paape T."/>
            <person name="Ng C.H."/>
            <person name="Ang C.C."/>
            <person name="Tnah L.H."/>
            <person name="Lee C.T."/>
            <person name="Nishiyama T."/>
            <person name="Sese J."/>
            <person name="O'Brien M.J."/>
            <person name="Copetti D."/>
            <person name="Mohd Noor M.I."/>
            <person name="Ong R.C."/>
            <person name="Putra M."/>
            <person name="Sireger I.Z."/>
            <person name="Indrioko S."/>
            <person name="Kosugi Y."/>
            <person name="Izuno A."/>
            <person name="Isagi Y."/>
            <person name="Lee S.L."/>
            <person name="Shimizu K.K."/>
        </authorList>
    </citation>
    <scope>NUCLEOTIDE SEQUENCE [LARGE SCALE GENOMIC DNA]</scope>
    <source>
        <strain evidence="11">214</strain>
    </source>
</reference>
<evidence type="ECO:0000313" key="11">
    <source>
        <dbReference type="EMBL" id="GKV18722.1"/>
    </source>
</evidence>
<evidence type="ECO:0000256" key="9">
    <source>
        <dbReference type="SAM" id="Phobius"/>
    </source>
</evidence>
<evidence type="ECO:0000256" key="8">
    <source>
        <dbReference type="ARBA" id="ARBA00023315"/>
    </source>
</evidence>
<gene>
    <name evidence="11" type="ORF">SLEP1_g29063</name>
</gene>
<keyword evidence="4 9" id="KW-0812">Transmembrane</keyword>
<dbReference type="PANTHER" id="PTHR31595:SF11">
    <property type="entry name" value="LONG-CHAIN-ALCOHOL O-FATTY-ACYLTRANSFERASE 1-RELATED"/>
    <property type="match status" value="1"/>
</dbReference>
<keyword evidence="8" id="KW-0012">Acyltransferase</keyword>
<feature type="transmembrane region" description="Helical" evidence="9">
    <location>
        <begin position="39"/>
        <end position="57"/>
    </location>
</feature>
<organism evidence="11 12">
    <name type="scientific">Rubroshorea leprosula</name>
    <dbReference type="NCBI Taxonomy" id="152421"/>
    <lineage>
        <taxon>Eukaryota</taxon>
        <taxon>Viridiplantae</taxon>
        <taxon>Streptophyta</taxon>
        <taxon>Embryophyta</taxon>
        <taxon>Tracheophyta</taxon>
        <taxon>Spermatophyta</taxon>
        <taxon>Magnoliopsida</taxon>
        <taxon>eudicotyledons</taxon>
        <taxon>Gunneridae</taxon>
        <taxon>Pentapetalae</taxon>
        <taxon>rosids</taxon>
        <taxon>malvids</taxon>
        <taxon>Malvales</taxon>
        <taxon>Dipterocarpaceae</taxon>
        <taxon>Rubroshorea</taxon>
    </lineage>
</organism>
<feature type="transmembrane region" description="Helical" evidence="9">
    <location>
        <begin position="63"/>
        <end position="82"/>
    </location>
</feature>
<name>A0AAV5K4B3_9ROSI</name>
<evidence type="ECO:0000256" key="6">
    <source>
        <dbReference type="ARBA" id="ARBA00023098"/>
    </source>
</evidence>